<evidence type="ECO:0000313" key="3">
    <source>
        <dbReference type="Proteomes" id="UP001172101"/>
    </source>
</evidence>
<feature type="region of interest" description="Disordered" evidence="1">
    <location>
        <begin position="214"/>
        <end position="235"/>
    </location>
</feature>
<accession>A0AA40DRF6</accession>
<evidence type="ECO:0000313" key="2">
    <source>
        <dbReference type="EMBL" id="KAK0709248.1"/>
    </source>
</evidence>
<organism evidence="2 3">
    <name type="scientific">Lasiosphaeria miniovina</name>
    <dbReference type="NCBI Taxonomy" id="1954250"/>
    <lineage>
        <taxon>Eukaryota</taxon>
        <taxon>Fungi</taxon>
        <taxon>Dikarya</taxon>
        <taxon>Ascomycota</taxon>
        <taxon>Pezizomycotina</taxon>
        <taxon>Sordariomycetes</taxon>
        <taxon>Sordariomycetidae</taxon>
        <taxon>Sordariales</taxon>
        <taxon>Lasiosphaeriaceae</taxon>
        <taxon>Lasiosphaeria</taxon>
    </lineage>
</organism>
<dbReference type="Proteomes" id="UP001172101">
    <property type="component" value="Unassembled WGS sequence"/>
</dbReference>
<dbReference type="EMBL" id="JAUIRO010000006">
    <property type="protein sequence ID" value="KAK0709248.1"/>
    <property type="molecule type" value="Genomic_DNA"/>
</dbReference>
<sequence length="255" mass="29358">MDNQDNSNQQQDTREGLVLALLCLEIVDHPEHKESIEAILKFYENGGALPTADIMEGRELKRLRRQMVDRPDDKENIEAILKFYENGGAFPIHNIVVWAYRPGPHVGRGTLEEWRDDAKANGYRGQPFIHRYMYLTIYRDDWDTLNVNRMTPKYETVTMASDVEVQMETFIGEIRTVKFDAGNEMTTLTGWLRESFVIRDPGPEKWWYLSSQCRGPETGPSGSSAPKRRELSPTSENGFCCDVDYIMDHHAPPNI</sequence>
<keyword evidence="3" id="KW-1185">Reference proteome</keyword>
<gene>
    <name evidence="2" type="ORF">B0T26DRAFT_678695</name>
</gene>
<comment type="caution">
    <text evidence="2">The sequence shown here is derived from an EMBL/GenBank/DDBJ whole genome shotgun (WGS) entry which is preliminary data.</text>
</comment>
<proteinExistence type="predicted"/>
<protein>
    <submittedName>
        <fullName evidence="2">Uncharacterized protein</fullName>
    </submittedName>
</protein>
<dbReference type="RefSeq" id="XP_060292552.1">
    <property type="nucleotide sequence ID" value="XM_060440261.1"/>
</dbReference>
<name>A0AA40DRF6_9PEZI</name>
<evidence type="ECO:0000256" key="1">
    <source>
        <dbReference type="SAM" id="MobiDB-lite"/>
    </source>
</evidence>
<reference evidence="2" key="1">
    <citation type="submission" date="2023-06" db="EMBL/GenBank/DDBJ databases">
        <title>Genome-scale phylogeny and comparative genomics of the fungal order Sordariales.</title>
        <authorList>
            <consortium name="Lawrence Berkeley National Laboratory"/>
            <person name="Hensen N."/>
            <person name="Bonometti L."/>
            <person name="Westerberg I."/>
            <person name="Brannstrom I.O."/>
            <person name="Guillou S."/>
            <person name="Cros-Aarteil S."/>
            <person name="Calhoun S."/>
            <person name="Haridas S."/>
            <person name="Kuo A."/>
            <person name="Mondo S."/>
            <person name="Pangilinan J."/>
            <person name="Riley R."/>
            <person name="LaButti K."/>
            <person name="Andreopoulos B."/>
            <person name="Lipzen A."/>
            <person name="Chen C."/>
            <person name="Yanf M."/>
            <person name="Daum C."/>
            <person name="Ng V."/>
            <person name="Clum A."/>
            <person name="Steindorff A."/>
            <person name="Ohm R."/>
            <person name="Martin F."/>
            <person name="Silar P."/>
            <person name="Natvig D."/>
            <person name="Lalanne C."/>
            <person name="Gautier V."/>
            <person name="Ament-velasquez S.L."/>
            <person name="Kruys A."/>
            <person name="Hutchinson M.I."/>
            <person name="Powell A.J."/>
            <person name="Barry K."/>
            <person name="Miller A.N."/>
            <person name="Grigoriev I.V."/>
            <person name="Debuchy R."/>
            <person name="Gladieux P."/>
            <person name="Thoren M.H."/>
            <person name="Johannesson H."/>
        </authorList>
    </citation>
    <scope>NUCLEOTIDE SEQUENCE</scope>
    <source>
        <strain evidence="2">SMH2392-1A</strain>
    </source>
</reference>
<dbReference type="AlphaFoldDB" id="A0AA40DRF6"/>
<dbReference type="GeneID" id="85323531"/>